<keyword evidence="3" id="KW-0812">Transmembrane</keyword>
<dbReference type="RefSeq" id="WP_189536741.1">
    <property type="nucleotide sequence ID" value="NZ_BMYX01000027.1"/>
</dbReference>
<reference evidence="4" key="1">
    <citation type="journal article" date="2014" name="Int. J. Syst. Evol. Microbiol.">
        <title>Complete genome sequence of Corynebacterium casei LMG S-19264T (=DSM 44701T), isolated from a smear-ripened cheese.</title>
        <authorList>
            <consortium name="US DOE Joint Genome Institute (JGI-PGF)"/>
            <person name="Walter F."/>
            <person name="Albersmeier A."/>
            <person name="Kalinowski J."/>
            <person name="Ruckert C."/>
        </authorList>
    </citation>
    <scope>NUCLEOTIDE SEQUENCE</scope>
    <source>
        <strain evidence="4">KCTC 32182</strain>
    </source>
</reference>
<dbReference type="Proteomes" id="UP000645257">
    <property type="component" value="Unassembled WGS sequence"/>
</dbReference>
<evidence type="ECO:0000313" key="4">
    <source>
        <dbReference type="EMBL" id="GGY28770.1"/>
    </source>
</evidence>
<keyword evidence="4" id="KW-0969">Cilium</keyword>
<sequence>MAEQEQDRSEEATPHKKDEARKKGTVLRSQDVMALGSVAAFLGFAAVFGPAAIGRCLTAYTGLWSRAAELPFSLTGLTVWLGDIGRETMLIFLPLWLMLGVVAVVLSAGQSGWKVSFEPLKPDWQKVNPIEGFKRLFTVKILFEAVKSVLKFVFYAAALYALVKAGMAHWLGLPMAEPGGVAAVMGGSVLEAVQRMALVMLAIALLDFLFARRSLARKLRMSRREVKEEIKRRDGDPRIKSRLREIRLQFLQKIRSSSRVGEADVLIVNPRHLALAIQYRREAMPAPRLLAKGAGDTALKMRRLARRHGVPILENRPLARALFREAQIDDWIPDTHYAGVAKALAWAFRVRRK</sequence>
<feature type="transmembrane region" description="Helical" evidence="3">
    <location>
        <begin position="192"/>
        <end position="211"/>
    </location>
</feature>
<dbReference type="PANTHER" id="PTHR30531">
    <property type="entry name" value="FLAGELLAR BIOSYNTHETIC PROTEIN FLHB"/>
    <property type="match status" value="1"/>
</dbReference>
<keyword evidence="4" id="KW-0966">Cell projection</keyword>
<protein>
    <submittedName>
        <fullName evidence="4">Flagellar biosynthetic protein FlhB</fullName>
    </submittedName>
</protein>
<dbReference type="InterPro" id="IPR006135">
    <property type="entry name" value="T3SS_substrate_exporter"/>
</dbReference>
<feature type="transmembrane region" description="Helical" evidence="3">
    <location>
        <begin position="152"/>
        <end position="172"/>
    </location>
</feature>
<keyword evidence="4" id="KW-0282">Flagellum</keyword>
<dbReference type="Pfam" id="PF01312">
    <property type="entry name" value="Bac_export_2"/>
    <property type="match status" value="1"/>
</dbReference>
<dbReference type="PANTHER" id="PTHR30531:SF14">
    <property type="entry name" value="SURFACE PRESENTATION OF ANTIGENS PROTEIN SPAS"/>
    <property type="match status" value="1"/>
</dbReference>
<gene>
    <name evidence="4" type="primary">flhB</name>
    <name evidence="4" type="ORF">GCM10011289_34920</name>
</gene>
<name>A0A918UBZ6_9NEIS</name>
<evidence type="ECO:0000256" key="2">
    <source>
        <dbReference type="SAM" id="MobiDB-lite"/>
    </source>
</evidence>
<feature type="transmembrane region" description="Helical" evidence="3">
    <location>
        <begin position="32"/>
        <end position="53"/>
    </location>
</feature>
<keyword evidence="5" id="KW-1185">Reference proteome</keyword>
<dbReference type="EMBL" id="BMYX01000027">
    <property type="protein sequence ID" value="GGY28770.1"/>
    <property type="molecule type" value="Genomic_DNA"/>
</dbReference>
<keyword evidence="3" id="KW-1133">Transmembrane helix</keyword>
<dbReference type="InterPro" id="IPR029025">
    <property type="entry name" value="T3SS_substrate_exporter_C"/>
</dbReference>
<comment type="caution">
    <text evidence="4">The sequence shown here is derived from an EMBL/GenBank/DDBJ whole genome shotgun (WGS) entry which is preliminary data.</text>
</comment>
<reference evidence="4" key="2">
    <citation type="submission" date="2020-09" db="EMBL/GenBank/DDBJ databases">
        <authorList>
            <person name="Sun Q."/>
            <person name="Kim S."/>
        </authorList>
    </citation>
    <scope>NUCLEOTIDE SEQUENCE</scope>
    <source>
        <strain evidence="4">KCTC 32182</strain>
    </source>
</reference>
<proteinExistence type="inferred from homology"/>
<keyword evidence="3" id="KW-0472">Membrane</keyword>
<dbReference type="GO" id="GO:0009306">
    <property type="term" value="P:protein secretion"/>
    <property type="evidence" value="ECO:0007669"/>
    <property type="project" value="InterPro"/>
</dbReference>
<accession>A0A918UBZ6</accession>
<dbReference type="PRINTS" id="PR00950">
    <property type="entry name" value="TYPE3IMSPROT"/>
</dbReference>
<comment type="similarity">
    <text evidence="1">Belongs to the type III secretion exporter family.</text>
</comment>
<feature type="region of interest" description="Disordered" evidence="2">
    <location>
        <begin position="1"/>
        <end position="23"/>
    </location>
</feature>
<evidence type="ECO:0000313" key="5">
    <source>
        <dbReference type="Proteomes" id="UP000645257"/>
    </source>
</evidence>
<dbReference type="GO" id="GO:0005886">
    <property type="term" value="C:plasma membrane"/>
    <property type="evidence" value="ECO:0007669"/>
    <property type="project" value="TreeGrafter"/>
</dbReference>
<evidence type="ECO:0000256" key="1">
    <source>
        <dbReference type="ARBA" id="ARBA00010690"/>
    </source>
</evidence>
<organism evidence="4 5">
    <name type="scientific">Paludibacterium paludis</name>
    <dbReference type="NCBI Taxonomy" id="1225769"/>
    <lineage>
        <taxon>Bacteria</taxon>
        <taxon>Pseudomonadati</taxon>
        <taxon>Pseudomonadota</taxon>
        <taxon>Betaproteobacteria</taxon>
        <taxon>Neisseriales</taxon>
        <taxon>Chromobacteriaceae</taxon>
        <taxon>Paludibacterium</taxon>
    </lineage>
</organism>
<evidence type="ECO:0000256" key="3">
    <source>
        <dbReference type="SAM" id="Phobius"/>
    </source>
</evidence>
<dbReference type="Gene3D" id="3.40.1690.10">
    <property type="entry name" value="secretion proteins EscU"/>
    <property type="match status" value="1"/>
</dbReference>
<dbReference type="AlphaFoldDB" id="A0A918UBZ6"/>
<feature type="compositionally biased region" description="Basic and acidic residues" evidence="2">
    <location>
        <begin position="1"/>
        <end position="22"/>
    </location>
</feature>
<dbReference type="SUPFAM" id="SSF160544">
    <property type="entry name" value="EscU C-terminal domain-like"/>
    <property type="match status" value="1"/>
</dbReference>
<feature type="transmembrane region" description="Helical" evidence="3">
    <location>
        <begin position="89"/>
        <end position="108"/>
    </location>
</feature>